<reference evidence="2 3" key="1">
    <citation type="submission" date="2023-09" db="EMBL/GenBank/DDBJ databases">
        <title>Nesidiocoris tenuis whole genome shotgun sequence.</title>
        <authorList>
            <person name="Shibata T."/>
            <person name="Shimoda M."/>
            <person name="Kobayashi T."/>
            <person name="Uehara T."/>
        </authorList>
    </citation>
    <scope>NUCLEOTIDE SEQUENCE [LARGE SCALE GENOMIC DNA]</scope>
    <source>
        <strain evidence="2 3">Japan</strain>
    </source>
</reference>
<evidence type="ECO:0008006" key="4">
    <source>
        <dbReference type="Google" id="ProtNLM"/>
    </source>
</evidence>
<feature type="compositionally biased region" description="Basic and acidic residues" evidence="1">
    <location>
        <begin position="23"/>
        <end position="34"/>
    </location>
</feature>
<proteinExistence type="predicted"/>
<keyword evidence="3" id="KW-1185">Reference proteome</keyword>
<organism evidence="2 3">
    <name type="scientific">Nesidiocoris tenuis</name>
    <dbReference type="NCBI Taxonomy" id="355587"/>
    <lineage>
        <taxon>Eukaryota</taxon>
        <taxon>Metazoa</taxon>
        <taxon>Ecdysozoa</taxon>
        <taxon>Arthropoda</taxon>
        <taxon>Hexapoda</taxon>
        <taxon>Insecta</taxon>
        <taxon>Pterygota</taxon>
        <taxon>Neoptera</taxon>
        <taxon>Paraneoptera</taxon>
        <taxon>Hemiptera</taxon>
        <taxon>Heteroptera</taxon>
        <taxon>Panheteroptera</taxon>
        <taxon>Cimicomorpha</taxon>
        <taxon>Miridae</taxon>
        <taxon>Dicyphina</taxon>
        <taxon>Nesidiocoris</taxon>
    </lineage>
</organism>
<evidence type="ECO:0000313" key="2">
    <source>
        <dbReference type="EMBL" id="BES89864.1"/>
    </source>
</evidence>
<accession>A0ABN7AFC7</accession>
<evidence type="ECO:0000313" key="3">
    <source>
        <dbReference type="Proteomes" id="UP001307889"/>
    </source>
</evidence>
<feature type="region of interest" description="Disordered" evidence="1">
    <location>
        <begin position="1"/>
        <end position="53"/>
    </location>
</feature>
<gene>
    <name evidence="2" type="ORF">NTJ_02671</name>
</gene>
<dbReference type="Proteomes" id="UP001307889">
    <property type="component" value="Chromosome 2"/>
</dbReference>
<protein>
    <recommendedName>
        <fullName evidence="4">PiggyBac transposable element-derived protein domain-containing protein</fullName>
    </recommendedName>
</protein>
<sequence>MPGDTQGATRIIYGSTDQIGGEHSPKNEKDDGPEAARGAASSKTHLEGKSKKLSKRWSGPFKIIRVLNKQNAILKVNRREVVTPQICLPSGKQSLTTTWYAEIPIMMPRLHKREYITHANKYTKPVLVYAITSHTGNEPIDHWYSWSAIEGREGENVMYVQGGKNTAGGDKKCDCSNFLELPKSLCQQ</sequence>
<dbReference type="EMBL" id="AP028910">
    <property type="protein sequence ID" value="BES89864.1"/>
    <property type="molecule type" value="Genomic_DNA"/>
</dbReference>
<evidence type="ECO:0000256" key="1">
    <source>
        <dbReference type="SAM" id="MobiDB-lite"/>
    </source>
</evidence>
<name>A0ABN7AFC7_9HEMI</name>